<keyword evidence="4" id="KW-0255">Endonuclease</keyword>
<evidence type="ECO:0000256" key="7">
    <source>
        <dbReference type="SAM" id="MobiDB-lite"/>
    </source>
</evidence>
<dbReference type="AlphaFoldDB" id="A0AA88WRW2"/>
<keyword evidence="2" id="KW-0548">Nucleotidyltransferase</keyword>
<dbReference type="Proteomes" id="UP001188597">
    <property type="component" value="Unassembled WGS sequence"/>
</dbReference>
<dbReference type="InterPro" id="IPR001584">
    <property type="entry name" value="Integrase_cat-core"/>
</dbReference>
<dbReference type="CDD" id="cd00303">
    <property type="entry name" value="retropepsin_like"/>
    <property type="match status" value="1"/>
</dbReference>
<dbReference type="GO" id="GO:0004519">
    <property type="term" value="F:endonuclease activity"/>
    <property type="evidence" value="ECO:0007669"/>
    <property type="project" value="UniProtKB-KW"/>
</dbReference>
<dbReference type="InterPro" id="IPR036397">
    <property type="entry name" value="RNaseH_sf"/>
</dbReference>
<keyword evidence="6" id="KW-0695">RNA-directed DNA polymerase</keyword>
<feature type="region of interest" description="Disordered" evidence="7">
    <location>
        <begin position="160"/>
        <end position="202"/>
    </location>
</feature>
<keyword evidence="1" id="KW-0808">Transferase</keyword>
<dbReference type="PROSITE" id="PS50994">
    <property type="entry name" value="INTEGRASE"/>
    <property type="match status" value="1"/>
</dbReference>
<dbReference type="InterPro" id="IPR012337">
    <property type="entry name" value="RNaseH-like_sf"/>
</dbReference>
<evidence type="ECO:0000256" key="4">
    <source>
        <dbReference type="ARBA" id="ARBA00022759"/>
    </source>
</evidence>
<protein>
    <recommendedName>
        <fullName evidence="8">Integrase catalytic domain-containing protein</fullName>
    </recommendedName>
</protein>
<evidence type="ECO:0000256" key="2">
    <source>
        <dbReference type="ARBA" id="ARBA00022695"/>
    </source>
</evidence>
<evidence type="ECO:0000256" key="1">
    <source>
        <dbReference type="ARBA" id="ARBA00022679"/>
    </source>
</evidence>
<gene>
    <name evidence="9" type="ORF">RJ639_035462</name>
</gene>
<dbReference type="Gene3D" id="3.30.420.10">
    <property type="entry name" value="Ribonuclease H-like superfamily/Ribonuclease H"/>
    <property type="match status" value="1"/>
</dbReference>
<dbReference type="EMBL" id="JAVXUP010000301">
    <property type="protein sequence ID" value="KAK3031549.1"/>
    <property type="molecule type" value="Genomic_DNA"/>
</dbReference>
<dbReference type="PANTHER" id="PTHR33240">
    <property type="entry name" value="OS08G0508500 PROTEIN"/>
    <property type="match status" value="1"/>
</dbReference>
<keyword evidence="5" id="KW-0378">Hydrolase</keyword>
<name>A0AA88WRW2_9ASTE</name>
<feature type="region of interest" description="Disordered" evidence="7">
    <location>
        <begin position="1"/>
        <end position="64"/>
    </location>
</feature>
<sequence>MAVSIERLQAAIENPPPQSEPPRPPGISKTPEQTSRNQHVRLTEDEESDGERRNPRSRRHEEKNYYEAHTARNTYANTGSNRAECYSNAPIIIGQPFTEEIDLFLTPPNFKMSPCESYGWHRRSDGTFGSLYFRNKPTPGPRSDHVPGFPWHLKQFVKTNHRPQNGGRNPPRRANEAPSKDPPVINTISGGPRAGGLSSSSRKAYARQVNFTQGPPKQARAHASLEFNDLDLEGVSLPHDDALVITLRVGAFQVKRILVDTRSSADILFEDAFLQIGISEDQVKLITSPLYGFTGASAPVKGIASLTVVAGEALQLATHTLDFLIVKVKSSYNGFLGRTGLNRLQVVASTYHLLMKFPMSRGVKFVKGDQMLARRCYVASCRPEETLFIDDQHDETTARRAEPVKAFIHVALVLLGAEKRYPNTEKLAFALLMAARKLRPYFQSYTIVVLTDKPLRRILHKPDLSGRLVPWSQDAMSYMKKCDACQRFSPIPRQAPSPLSTLSSPIPFMMWGMDILGPFPPATAQRKFVIVAIDYFTKWVQAEALATIT</sequence>
<dbReference type="PANTHER" id="PTHR33240:SF15">
    <property type="entry name" value="GAG-PRO-LIKE PROTEIN"/>
    <property type="match status" value="1"/>
</dbReference>
<feature type="domain" description="Integrase catalytic" evidence="8">
    <location>
        <begin position="503"/>
        <end position="549"/>
    </location>
</feature>
<evidence type="ECO:0000256" key="3">
    <source>
        <dbReference type="ARBA" id="ARBA00022722"/>
    </source>
</evidence>
<comment type="caution">
    <text evidence="9">The sequence shown here is derived from an EMBL/GenBank/DDBJ whole genome shotgun (WGS) entry which is preliminary data.</text>
</comment>
<dbReference type="GO" id="GO:0016787">
    <property type="term" value="F:hydrolase activity"/>
    <property type="evidence" value="ECO:0007669"/>
    <property type="project" value="UniProtKB-KW"/>
</dbReference>
<dbReference type="Pfam" id="PF17917">
    <property type="entry name" value="RT_RNaseH"/>
    <property type="match status" value="1"/>
</dbReference>
<dbReference type="GO" id="GO:0003964">
    <property type="term" value="F:RNA-directed DNA polymerase activity"/>
    <property type="evidence" value="ECO:0007669"/>
    <property type="project" value="UniProtKB-KW"/>
</dbReference>
<evidence type="ECO:0000256" key="5">
    <source>
        <dbReference type="ARBA" id="ARBA00022801"/>
    </source>
</evidence>
<proteinExistence type="predicted"/>
<evidence type="ECO:0000313" key="9">
    <source>
        <dbReference type="EMBL" id="KAK3031549.1"/>
    </source>
</evidence>
<evidence type="ECO:0000313" key="10">
    <source>
        <dbReference type="Proteomes" id="UP001188597"/>
    </source>
</evidence>
<keyword evidence="3" id="KW-0540">Nuclease</keyword>
<dbReference type="GO" id="GO:0003676">
    <property type="term" value="F:nucleic acid binding"/>
    <property type="evidence" value="ECO:0007669"/>
    <property type="project" value="InterPro"/>
</dbReference>
<dbReference type="InterPro" id="IPR041373">
    <property type="entry name" value="RT_RNaseH"/>
</dbReference>
<evidence type="ECO:0000259" key="8">
    <source>
        <dbReference type="PROSITE" id="PS50994"/>
    </source>
</evidence>
<reference evidence="9" key="1">
    <citation type="submission" date="2022-12" db="EMBL/GenBank/DDBJ databases">
        <title>Draft genome assemblies for two species of Escallonia (Escalloniales).</title>
        <authorList>
            <person name="Chanderbali A."/>
            <person name="Dervinis C."/>
            <person name="Anghel I."/>
            <person name="Soltis D."/>
            <person name="Soltis P."/>
            <person name="Zapata F."/>
        </authorList>
    </citation>
    <scope>NUCLEOTIDE SEQUENCE</scope>
    <source>
        <strain evidence="9">UCBG64.0493</strain>
        <tissue evidence="9">Leaf</tissue>
    </source>
</reference>
<keyword evidence="10" id="KW-1185">Reference proteome</keyword>
<dbReference type="GO" id="GO:0015074">
    <property type="term" value="P:DNA integration"/>
    <property type="evidence" value="ECO:0007669"/>
    <property type="project" value="InterPro"/>
</dbReference>
<accession>A0AA88WRW2</accession>
<organism evidence="9 10">
    <name type="scientific">Escallonia herrerae</name>
    <dbReference type="NCBI Taxonomy" id="1293975"/>
    <lineage>
        <taxon>Eukaryota</taxon>
        <taxon>Viridiplantae</taxon>
        <taxon>Streptophyta</taxon>
        <taxon>Embryophyta</taxon>
        <taxon>Tracheophyta</taxon>
        <taxon>Spermatophyta</taxon>
        <taxon>Magnoliopsida</taxon>
        <taxon>eudicotyledons</taxon>
        <taxon>Gunneridae</taxon>
        <taxon>Pentapetalae</taxon>
        <taxon>asterids</taxon>
        <taxon>campanulids</taxon>
        <taxon>Escalloniales</taxon>
        <taxon>Escalloniaceae</taxon>
        <taxon>Escallonia</taxon>
    </lineage>
</organism>
<feature type="compositionally biased region" description="Basic and acidic residues" evidence="7">
    <location>
        <begin position="50"/>
        <end position="64"/>
    </location>
</feature>
<dbReference type="SUPFAM" id="SSF53098">
    <property type="entry name" value="Ribonuclease H-like"/>
    <property type="match status" value="1"/>
</dbReference>
<feature type="compositionally biased region" description="Pro residues" evidence="7">
    <location>
        <begin position="14"/>
        <end position="25"/>
    </location>
</feature>
<evidence type="ECO:0000256" key="6">
    <source>
        <dbReference type="ARBA" id="ARBA00022918"/>
    </source>
</evidence>